<gene>
    <name evidence="1" type="ORF">K504DRAFT_504120</name>
</gene>
<organism evidence="1 2">
    <name type="scientific">Pleomassaria siparia CBS 279.74</name>
    <dbReference type="NCBI Taxonomy" id="1314801"/>
    <lineage>
        <taxon>Eukaryota</taxon>
        <taxon>Fungi</taxon>
        <taxon>Dikarya</taxon>
        <taxon>Ascomycota</taxon>
        <taxon>Pezizomycotina</taxon>
        <taxon>Dothideomycetes</taxon>
        <taxon>Pleosporomycetidae</taxon>
        <taxon>Pleosporales</taxon>
        <taxon>Pleomassariaceae</taxon>
        <taxon>Pleomassaria</taxon>
    </lineage>
</organism>
<dbReference type="Proteomes" id="UP000799428">
    <property type="component" value="Unassembled WGS sequence"/>
</dbReference>
<dbReference type="EMBL" id="MU005773">
    <property type="protein sequence ID" value="KAF2707907.1"/>
    <property type="molecule type" value="Genomic_DNA"/>
</dbReference>
<dbReference type="AlphaFoldDB" id="A0A6G1K6A5"/>
<protein>
    <submittedName>
        <fullName evidence="1">Uncharacterized protein</fullName>
    </submittedName>
</protein>
<proteinExistence type="predicted"/>
<sequence>MSLGAGTVSLSLRLLEPFACKPSSHARGLKLLEVLPRPAFCHESHLGALIGRVPTSMLPHTMSSTHPSVKGPAAPPSHLLLPLPLSVILLLPSLPTYPTAWPKHSPRVFQSFLQAGHAGAAALCPSSEASQIPFWNGRDPHCRLTPIRFESPLVDNRPYCCPSSSESVYFPHDHCSAAPSRYLLYDRFWTLLRYYPSSPKSHLRLE</sequence>
<name>A0A6G1K6A5_9PLEO</name>
<reference evidence="1" key="1">
    <citation type="journal article" date="2020" name="Stud. Mycol.">
        <title>101 Dothideomycetes genomes: a test case for predicting lifestyles and emergence of pathogens.</title>
        <authorList>
            <person name="Haridas S."/>
            <person name="Albert R."/>
            <person name="Binder M."/>
            <person name="Bloem J."/>
            <person name="Labutti K."/>
            <person name="Salamov A."/>
            <person name="Andreopoulos B."/>
            <person name="Baker S."/>
            <person name="Barry K."/>
            <person name="Bills G."/>
            <person name="Bluhm B."/>
            <person name="Cannon C."/>
            <person name="Castanera R."/>
            <person name="Culley D."/>
            <person name="Daum C."/>
            <person name="Ezra D."/>
            <person name="Gonzalez J."/>
            <person name="Henrissat B."/>
            <person name="Kuo A."/>
            <person name="Liang C."/>
            <person name="Lipzen A."/>
            <person name="Lutzoni F."/>
            <person name="Magnuson J."/>
            <person name="Mondo S."/>
            <person name="Nolan M."/>
            <person name="Ohm R."/>
            <person name="Pangilinan J."/>
            <person name="Park H.-J."/>
            <person name="Ramirez L."/>
            <person name="Alfaro M."/>
            <person name="Sun H."/>
            <person name="Tritt A."/>
            <person name="Yoshinaga Y."/>
            <person name="Zwiers L.-H."/>
            <person name="Turgeon B."/>
            <person name="Goodwin S."/>
            <person name="Spatafora J."/>
            <person name="Crous P."/>
            <person name="Grigoriev I."/>
        </authorList>
    </citation>
    <scope>NUCLEOTIDE SEQUENCE</scope>
    <source>
        <strain evidence="1">CBS 279.74</strain>
    </source>
</reference>
<evidence type="ECO:0000313" key="1">
    <source>
        <dbReference type="EMBL" id="KAF2707907.1"/>
    </source>
</evidence>
<evidence type="ECO:0000313" key="2">
    <source>
        <dbReference type="Proteomes" id="UP000799428"/>
    </source>
</evidence>
<accession>A0A6G1K6A5</accession>
<keyword evidence="2" id="KW-1185">Reference proteome</keyword>